<proteinExistence type="predicted"/>
<sequence>MAPTNIYGLPPELIEQALIISAALGVPSSIAHFSQTNRYFYSLIYRREDAHLWREAFLAMFDDPRGLGRVLGVEIVSYDWKSLFINRMLTQKFMRFYTSLEIPPDQASWNISLQAILETLASYVETASPFPNMPTYFDLTGSTSTPPSFPMTVFLCTPPNHFPTSLASSNSAHLDPMFNSGWPIVLQNALLPVASSSFRIQVAGDTIRIPSASSSTRAWPSSSPTDPIFAPLGRGLSPPSDRSSEFDTIRTTCSRLLHKLAFYKGILPMPYPVPPRLSGDLMELVTARQAVDDIKGKIRAKARTVVYNLRYLRKNRSWGPYLLSGAKPESKESTSDDPPPRDEGAGVGGEELTSNPRPHHISYSVQFEDDGDDDDYEPSEDLDGAVDDAIDNFLSHQRDHDSDSNEEDLFELGVIDLDDPTTHPPFEHPENPLMVIPDYQFLAAARVVVEANLEELLTANMEDDDDEIPDFELDGKSPPNSNHDAPTEDVNELSADPDQQPQAQARYDVIAAAIATGTTPAPTEVSEVLARKLSNEMRKNLVGGFRKMDLLRMGSAPGFSWAKVTTQEDGTPELRKGWGMESLDASEDDKVGGIPESSGNGKGKERETDYPGWDWAGVDGEWRRTVCWLDYRDLLLHNLGSPAYDAGDLSETTRIFPMTLHISGYSPPPTPPSESASVEDGPQRHPNTLKATLPVEDLIYKLPIIHIEGTSKGSDVDSQVLRKIKGTVRMIGEGGIRWSLTSSHPDSDLPEWVTEGVQVGGIGSAAGILGLWTGAEHVRSDPIGPFWAWKVG</sequence>
<evidence type="ECO:0000313" key="1">
    <source>
        <dbReference type="EMBL" id="TFK71174.1"/>
    </source>
</evidence>
<name>A0ACD3B0Q6_9AGAR</name>
<reference evidence="1 2" key="1">
    <citation type="journal article" date="2019" name="Nat. Ecol. Evol.">
        <title>Megaphylogeny resolves global patterns of mushroom evolution.</title>
        <authorList>
            <person name="Varga T."/>
            <person name="Krizsan K."/>
            <person name="Foldi C."/>
            <person name="Dima B."/>
            <person name="Sanchez-Garcia M."/>
            <person name="Sanchez-Ramirez S."/>
            <person name="Szollosi G.J."/>
            <person name="Szarkandi J.G."/>
            <person name="Papp V."/>
            <person name="Albert L."/>
            <person name="Andreopoulos W."/>
            <person name="Angelini C."/>
            <person name="Antonin V."/>
            <person name="Barry K.W."/>
            <person name="Bougher N.L."/>
            <person name="Buchanan P."/>
            <person name="Buyck B."/>
            <person name="Bense V."/>
            <person name="Catcheside P."/>
            <person name="Chovatia M."/>
            <person name="Cooper J."/>
            <person name="Damon W."/>
            <person name="Desjardin D."/>
            <person name="Finy P."/>
            <person name="Geml J."/>
            <person name="Haridas S."/>
            <person name="Hughes K."/>
            <person name="Justo A."/>
            <person name="Karasinski D."/>
            <person name="Kautmanova I."/>
            <person name="Kiss B."/>
            <person name="Kocsube S."/>
            <person name="Kotiranta H."/>
            <person name="LaButti K.M."/>
            <person name="Lechner B.E."/>
            <person name="Liimatainen K."/>
            <person name="Lipzen A."/>
            <person name="Lukacs Z."/>
            <person name="Mihaltcheva S."/>
            <person name="Morgado L.N."/>
            <person name="Niskanen T."/>
            <person name="Noordeloos M.E."/>
            <person name="Ohm R.A."/>
            <person name="Ortiz-Santana B."/>
            <person name="Ovrebo C."/>
            <person name="Racz N."/>
            <person name="Riley R."/>
            <person name="Savchenko A."/>
            <person name="Shiryaev A."/>
            <person name="Soop K."/>
            <person name="Spirin V."/>
            <person name="Szebenyi C."/>
            <person name="Tomsovsky M."/>
            <person name="Tulloss R.E."/>
            <person name="Uehling J."/>
            <person name="Grigoriev I.V."/>
            <person name="Vagvolgyi C."/>
            <person name="Papp T."/>
            <person name="Martin F.M."/>
            <person name="Miettinen O."/>
            <person name="Hibbett D.S."/>
            <person name="Nagy L.G."/>
        </authorList>
    </citation>
    <scope>NUCLEOTIDE SEQUENCE [LARGE SCALE GENOMIC DNA]</scope>
    <source>
        <strain evidence="1 2">NL-1719</strain>
    </source>
</reference>
<gene>
    <name evidence="1" type="ORF">BDN72DRAFT_877343</name>
</gene>
<evidence type="ECO:0000313" key="2">
    <source>
        <dbReference type="Proteomes" id="UP000308600"/>
    </source>
</evidence>
<accession>A0ACD3B0Q6</accession>
<dbReference type="EMBL" id="ML208302">
    <property type="protein sequence ID" value="TFK71174.1"/>
    <property type="molecule type" value="Genomic_DNA"/>
</dbReference>
<organism evidence="1 2">
    <name type="scientific">Pluteus cervinus</name>
    <dbReference type="NCBI Taxonomy" id="181527"/>
    <lineage>
        <taxon>Eukaryota</taxon>
        <taxon>Fungi</taxon>
        <taxon>Dikarya</taxon>
        <taxon>Basidiomycota</taxon>
        <taxon>Agaricomycotina</taxon>
        <taxon>Agaricomycetes</taxon>
        <taxon>Agaricomycetidae</taxon>
        <taxon>Agaricales</taxon>
        <taxon>Pluteineae</taxon>
        <taxon>Pluteaceae</taxon>
        <taxon>Pluteus</taxon>
    </lineage>
</organism>
<protein>
    <submittedName>
        <fullName evidence="1">Uncharacterized protein</fullName>
    </submittedName>
</protein>
<dbReference type="Proteomes" id="UP000308600">
    <property type="component" value="Unassembled WGS sequence"/>
</dbReference>
<keyword evidence="2" id="KW-1185">Reference proteome</keyword>